<evidence type="ECO:0000313" key="1">
    <source>
        <dbReference type="EMBL" id="KAK9042790.1"/>
    </source>
</evidence>
<organism evidence="1 2">
    <name type="scientific">Hibiscus sabdariffa</name>
    <name type="common">roselle</name>
    <dbReference type="NCBI Taxonomy" id="183260"/>
    <lineage>
        <taxon>Eukaryota</taxon>
        <taxon>Viridiplantae</taxon>
        <taxon>Streptophyta</taxon>
        <taxon>Embryophyta</taxon>
        <taxon>Tracheophyta</taxon>
        <taxon>Spermatophyta</taxon>
        <taxon>Magnoliopsida</taxon>
        <taxon>eudicotyledons</taxon>
        <taxon>Gunneridae</taxon>
        <taxon>Pentapetalae</taxon>
        <taxon>rosids</taxon>
        <taxon>malvids</taxon>
        <taxon>Malvales</taxon>
        <taxon>Malvaceae</taxon>
        <taxon>Malvoideae</taxon>
        <taxon>Hibiscus</taxon>
    </lineage>
</organism>
<proteinExistence type="predicted"/>
<accession>A0ABR2TZ99</accession>
<dbReference type="Proteomes" id="UP001396334">
    <property type="component" value="Unassembled WGS sequence"/>
</dbReference>
<comment type="caution">
    <text evidence="1">The sequence shown here is derived from an EMBL/GenBank/DDBJ whole genome shotgun (WGS) entry which is preliminary data.</text>
</comment>
<gene>
    <name evidence="1" type="ORF">V6N11_071147</name>
</gene>
<protein>
    <recommendedName>
        <fullName evidence="3">DUF4283 domain-containing protein</fullName>
    </recommendedName>
</protein>
<reference evidence="1 2" key="1">
    <citation type="journal article" date="2024" name="G3 (Bethesda)">
        <title>Genome assembly of Hibiscus sabdariffa L. provides insights into metabolisms of medicinal natural products.</title>
        <authorList>
            <person name="Kim T."/>
        </authorList>
    </citation>
    <scope>NUCLEOTIDE SEQUENCE [LARGE SCALE GENOMIC DNA]</scope>
    <source>
        <strain evidence="1">TK-2024</strain>
        <tissue evidence="1">Old leaves</tissue>
    </source>
</reference>
<evidence type="ECO:0000313" key="2">
    <source>
        <dbReference type="Proteomes" id="UP001396334"/>
    </source>
</evidence>
<dbReference type="EMBL" id="JBBPBN010000003">
    <property type="protein sequence ID" value="KAK9042790.1"/>
    <property type="molecule type" value="Genomic_DNA"/>
</dbReference>
<evidence type="ECO:0008006" key="3">
    <source>
        <dbReference type="Google" id="ProtNLM"/>
    </source>
</evidence>
<name>A0ABR2TZ99_9ROSI</name>
<sequence>MDLPNRRAWFSVSGLPVHVWSKETFSNMVNLWGKLAMVDTETLSPFEYARFQVETWMISYIDEELDVRVGKLVYTVHVTEIEETIGPKCDFCCVLMDEEESDTSEAKD</sequence>
<keyword evidence="2" id="KW-1185">Reference proteome</keyword>